<evidence type="ECO:0000313" key="3">
    <source>
        <dbReference type="Proteomes" id="UP000198398"/>
    </source>
</evidence>
<gene>
    <name evidence="2" type="ORF">CFK39_04800</name>
</gene>
<dbReference type="Proteomes" id="UP000198398">
    <property type="component" value="Chromosome"/>
</dbReference>
<dbReference type="RefSeq" id="WP_089064503.1">
    <property type="nucleotide sequence ID" value="NZ_CP022316.1"/>
</dbReference>
<dbReference type="InterPro" id="IPR013096">
    <property type="entry name" value="Cupin_2"/>
</dbReference>
<protein>
    <submittedName>
        <fullName evidence="2">Cupin</fullName>
    </submittedName>
</protein>
<dbReference type="AlphaFoldDB" id="A0A220UBG3"/>
<evidence type="ECO:0000259" key="1">
    <source>
        <dbReference type="Pfam" id="PF07883"/>
    </source>
</evidence>
<reference evidence="3" key="1">
    <citation type="submission" date="2017-07" db="EMBL/GenBank/DDBJ databases">
        <title>Brachybacterium sp. VR2415.</title>
        <authorList>
            <person name="Tak E.J."/>
            <person name="Bae J.-W."/>
        </authorList>
    </citation>
    <scope>NUCLEOTIDE SEQUENCE [LARGE SCALE GENOMIC DNA]</scope>
    <source>
        <strain evidence="3">VR2415</strain>
    </source>
</reference>
<organism evidence="2 3">
    <name type="scientific">Brachybacterium avium</name>
    <dbReference type="NCBI Taxonomy" id="2017485"/>
    <lineage>
        <taxon>Bacteria</taxon>
        <taxon>Bacillati</taxon>
        <taxon>Actinomycetota</taxon>
        <taxon>Actinomycetes</taxon>
        <taxon>Micrococcales</taxon>
        <taxon>Dermabacteraceae</taxon>
        <taxon>Brachybacterium</taxon>
    </lineage>
</organism>
<dbReference type="CDD" id="cd02233">
    <property type="entry name" value="cupin_HNL-like"/>
    <property type="match status" value="1"/>
</dbReference>
<dbReference type="OrthoDB" id="9802489at2"/>
<evidence type="ECO:0000313" key="2">
    <source>
        <dbReference type="EMBL" id="ASK65261.1"/>
    </source>
</evidence>
<sequence>MEKLELNATNPGPGSSFTGEVFMEAIRGPLDGSRAAMSHVHFTPGARTHWHWHPAGQTLYGTGGVGLVVTRSGEVLTLEPGRTVWIPPREEHWHGALDTSLMSHLAVQEADEDDETVIWLEPVSDEEFARANEVARTA</sequence>
<dbReference type="InterPro" id="IPR047263">
    <property type="entry name" value="HNL-like_cupin"/>
</dbReference>
<dbReference type="PANTHER" id="PTHR43698">
    <property type="entry name" value="RIBD C-TERMINAL DOMAIN CONTAINING PROTEIN"/>
    <property type="match status" value="1"/>
</dbReference>
<name>A0A220UBG3_9MICO</name>
<keyword evidence="3" id="KW-1185">Reference proteome</keyword>
<dbReference type="Gene3D" id="2.60.120.10">
    <property type="entry name" value="Jelly Rolls"/>
    <property type="match status" value="1"/>
</dbReference>
<feature type="domain" description="Cupin type-2" evidence="1">
    <location>
        <begin position="39"/>
        <end position="99"/>
    </location>
</feature>
<dbReference type="SUPFAM" id="SSF51182">
    <property type="entry name" value="RmlC-like cupins"/>
    <property type="match status" value="1"/>
</dbReference>
<dbReference type="InterPro" id="IPR014710">
    <property type="entry name" value="RmlC-like_jellyroll"/>
</dbReference>
<dbReference type="EMBL" id="CP022316">
    <property type="protein sequence ID" value="ASK65261.1"/>
    <property type="molecule type" value="Genomic_DNA"/>
</dbReference>
<proteinExistence type="predicted"/>
<accession>A0A220UBG3</accession>
<dbReference type="InterPro" id="IPR011051">
    <property type="entry name" value="RmlC_Cupin_sf"/>
</dbReference>
<dbReference type="PANTHER" id="PTHR43698:SF1">
    <property type="entry name" value="BLL4564 PROTEIN"/>
    <property type="match status" value="1"/>
</dbReference>
<dbReference type="KEGG" id="brv:CFK39_04800"/>
<dbReference type="Pfam" id="PF07883">
    <property type="entry name" value="Cupin_2"/>
    <property type="match status" value="1"/>
</dbReference>